<dbReference type="Proteomes" id="UP000076586">
    <property type="component" value="Unassembled WGS sequence"/>
</dbReference>
<evidence type="ECO:0000256" key="5">
    <source>
        <dbReference type="SAM" id="Phobius"/>
    </source>
</evidence>
<dbReference type="PANTHER" id="PTHR43066">
    <property type="entry name" value="RHOMBOID-RELATED PROTEIN"/>
    <property type="match status" value="1"/>
</dbReference>
<evidence type="ECO:0000313" key="7">
    <source>
        <dbReference type="EMBL" id="GAT63384.1"/>
    </source>
</evidence>
<name>A0A161L8E7_9BACT</name>
<dbReference type="InterPro" id="IPR035952">
    <property type="entry name" value="Rhomboid-like_sf"/>
</dbReference>
<evidence type="ECO:0000256" key="4">
    <source>
        <dbReference type="ARBA" id="ARBA00023136"/>
    </source>
</evidence>
<comment type="caution">
    <text evidence="7">The sequence shown here is derived from an EMBL/GenBank/DDBJ whole genome shotgun (WGS) entry which is preliminary data.</text>
</comment>
<evidence type="ECO:0000256" key="3">
    <source>
        <dbReference type="ARBA" id="ARBA00022989"/>
    </source>
</evidence>
<reference evidence="8" key="2">
    <citation type="journal article" date="2017" name="Genome Announc.">
        <title>Draft genome sequence of Paludibacter jiangxiensis NM7(T), a propionate-producing fermentative bacterium.</title>
        <authorList>
            <person name="Qiu Y.-L."/>
            <person name="Tourlousse D.M."/>
            <person name="Matsuura N."/>
            <person name="Ohashi A."/>
            <person name="Sekiguchi Y."/>
        </authorList>
    </citation>
    <scope>NUCLEOTIDE SEQUENCE [LARGE SCALE GENOMIC DNA]</scope>
    <source>
        <strain evidence="8">NM7</strain>
    </source>
</reference>
<keyword evidence="8" id="KW-1185">Reference proteome</keyword>
<keyword evidence="3 5" id="KW-1133">Transmembrane helix</keyword>
<feature type="transmembrane region" description="Helical" evidence="5">
    <location>
        <begin position="143"/>
        <end position="164"/>
    </location>
</feature>
<evidence type="ECO:0000313" key="8">
    <source>
        <dbReference type="Proteomes" id="UP000076586"/>
    </source>
</evidence>
<dbReference type="RefSeq" id="WP_068704492.1">
    <property type="nucleotide sequence ID" value="NZ_BDCR01000003.1"/>
</dbReference>
<feature type="transmembrane region" description="Helical" evidence="5">
    <location>
        <begin position="71"/>
        <end position="89"/>
    </location>
</feature>
<accession>A0A161L8E7</accession>
<feature type="transmembrane region" description="Helical" evidence="5">
    <location>
        <begin position="118"/>
        <end position="136"/>
    </location>
</feature>
<dbReference type="STRING" id="681398.PJIAN_3710"/>
<protein>
    <submittedName>
        <fullName evidence="7">Membrane associated serine protease, rhomboid family</fullName>
    </submittedName>
</protein>
<feature type="transmembrane region" description="Helical" evidence="5">
    <location>
        <begin position="96"/>
        <end position="112"/>
    </location>
</feature>
<feature type="transmembrane region" description="Helical" evidence="5">
    <location>
        <begin position="14"/>
        <end position="34"/>
    </location>
</feature>
<comment type="subcellular location">
    <subcellularLocation>
        <location evidence="1">Membrane</location>
        <topology evidence="1">Multi-pass membrane protein</topology>
    </subcellularLocation>
</comment>
<dbReference type="EMBL" id="BDCR01000003">
    <property type="protein sequence ID" value="GAT63384.1"/>
    <property type="molecule type" value="Genomic_DNA"/>
</dbReference>
<dbReference type="PANTHER" id="PTHR43066:SF11">
    <property type="entry name" value="PEPTIDASE S54 RHOMBOID DOMAIN-CONTAINING PROTEIN"/>
    <property type="match status" value="1"/>
</dbReference>
<keyword evidence="7" id="KW-0645">Protease</keyword>
<evidence type="ECO:0000256" key="2">
    <source>
        <dbReference type="ARBA" id="ARBA00022692"/>
    </source>
</evidence>
<dbReference type="Pfam" id="PF01694">
    <property type="entry name" value="Rhomboid"/>
    <property type="match status" value="1"/>
</dbReference>
<proteinExistence type="predicted"/>
<gene>
    <name evidence="7" type="ORF">PJIAN_3710</name>
</gene>
<reference evidence="8" key="1">
    <citation type="submission" date="2016-04" db="EMBL/GenBank/DDBJ databases">
        <title>Draft genome sequence of Paludibacter jiangxiensis strain NM7.</title>
        <authorList>
            <person name="Qiu Y."/>
            <person name="Matsuura N."/>
            <person name="Ohashi A."/>
            <person name="Tourlousse M.D."/>
            <person name="Sekiguchi Y."/>
        </authorList>
    </citation>
    <scope>NUCLEOTIDE SEQUENCE [LARGE SCALE GENOMIC DNA]</scope>
    <source>
        <strain evidence="8">NM7</strain>
    </source>
</reference>
<dbReference type="AlphaFoldDB" id="A0A161L8E7"/>
<keyword evidence="7" id="KW-0378">Hydrolase</keyword>
<evidence type="ECO:0000259" key="6">
    <source>
        <dbReference type="Pfam" id="PF01694"/>
    </source>
</evidence>
<dbReference type="GO" id="GO:0004252">
    <property type="term" value="F:serine-type endopeptidase activity"/>
    <property type="evidence" value="ECO:0007669"/>
    <property type="project" value="InterPro"/>
</dbReference>
<dbReference type="Gene3D" id="1.20.1540.10">
    <property type="entry name" value="Rhomboid-like"/>
    <property type="match status" value="1"/>
</dbReference>
<dbReference type="GO" id="GO:0016020">
    <property type="term" value="C:membrane"/>
    <property type="evidence" value="ECO:0007669"/>
    <property type="project" value="UniProtKB-SubCell"/>
</dbReference>
<dbReference type="GO" id="GO:0006508">
    <property type="term" value="P:proteolysis"/>
    <property type="evidence" value="ECO:0007669"/>
    <property type="project" value="UniProtKB-KW"/>
</dbReference>
<keyword evidence="4 5" id="KW-0472">Membrane</keyword>
<dbReference type="SUPFAM" id="SSF144091">
    <property type="entry name" value="Rhomboid-like"/>
    <property type="match status" value="1"/>
</dbReference>
<feature type="domain" description="Peptidase S54 rhomboid" evidence="6">
    <location>
        <begin position="58"/>
        <end position="191"/>
    </location>
</feature>
<keyword evidence="2 5" id="KW-0812">Transmembrane</keyword>
<evidence type="ECO:0000256" key="1">
    <source>
        <dbReference type="ARBA" id="ARBA00004141"/>
    </source>
</evidence>
<dbReference type="InterPro" id="IPR022764">
    <property type="entry name" value="Peptidase_S54_rhomboid_dom"/>
</dbReference>
<dbReference type="OrthoDB" id="465874at2"/>
<sequence length="235" mass="26768">MLFYPNMSQERRRFLHALIIPILLSLLLVLIYIVQWGLQWDVEAWGVVPRTVSGLKGILLHPFAHAGLSHLFNNVSTFLILSTALYYFYRDVAGKVLLLLWPMTGILLWIIGRDSIHIGASGIIYGLAFFIFWGGLLMRNISLLAISLAVVFWYGSMVWDMLPFLPNESISWEGHLSGAVSGSILAFVFRKTGWQPQESDSEEDSDNDELEEIAMKYEKEGELIEKEENNQTDNQ</sequence>
<organism evidence="7 8">
    <name type="scientific">Paludibacter jiangxiensis</name>
    <dbReference type="NCBI Taxonomy" id="681398"/>
    <lineage>
        <taxon>Bacteria</taxon>
        <taxon>Pseudomonadati</taxon>
        <taxon>Bacteroidota</taxon>
        <taxon>Bacteroidia</taxon>
        <taxon>Bacteroidales</taxon>
        <taxon>Paludibacteraceae</taxon>
        <taxon>Paludibacter</taxon>
    </lineage>
</organism>